<feature type="domain" description="HTH lysR-type" evidence="5">
    <location>
        <begin position="4"/>
        <end position="58"/>
    </location>
</feature>
<reference evidence="7" key="1">
    <citation type="submission" date="2016-09" db="EMBL/GenBank/DDBJ databases">
        <authorList>
            <person name="Wibberg D."/>
        </authorList>
    </citation>
    <scope>NUCLEOTIDE SEQUENCE [LARGE SCALE GENOMIC DNA]</scope>
</reference>
<dbReference type="GO" id="GO:0005829">
    <property type="term" value="C:cytosol"/>
    <property type="evidence" value="ECO:0007669"/>
    <property type="project" value="TreeGrafter"/>
</dbReference>
<evidence type="ECO:0000313" key="7">
    <source>
        <dbReference type="Proteomes" id="UP000184085"/>
    </source>
</evidence>
<dbReference type="GO" id="GO:0003700">
    <property type="term" value="F:DNA-binding transcription factor activity"/>
    <property type="evidence" value="ECO:0007669"/>
    <property type="project" value="InterPro"/>
</dbReference>
<dbReference type="InterPro" id="IPR000847">
    <property type="entry name" value="LysR_HTH_N"/>
</dbReference>
<dbReference type="Gene3D" id="1.10.10.10">
    <property type="entry name" value="Winged helix-like DNA-binding domain superfamily/Winged helix DNA-binding domain"/>
    <property type="match status" value="1"/>
</dbReference>
<protein>
    <recommendedName>
        <fullName evidence="5">HTH lysR-type domain-containing protein</fullName>
    </recommendedName>
</protein>
<dbReference type="SUPFAM" id="SSF53850">
    <property type="entry name" value="Periplasmic binding protein-like II"/>
    <property type="match status" value="1"/>
</dbReference>
<dbReference type="InterPro" id="IPR036390">
    <property type="entry name" value="WH_DNA-bd_sf"/>
</dbReference>
<evidence type="ECO:0000256" key="1">
    <source>
        <dbReference type="ARBA" id="ARBA00009437"/>
    </source>
</evidence>
<dbReference type="SUPFAM" id="SSF46785">
    <property type="entry name" value="Winged helix' DNA-binding domain"/>
    <property type="match status" value="1"/>
</dbReference>
<name>A0A1M4MZF7_9RHOB</name>
<comment type="similarity">
    <text evidence="1">Belongs to the LysR transcriptional regulatory family.</text>
</comment>
<sequence>MLKMEMLRGFATVARTGNLSDAADALGRTPSAVSMMLKQFETHLGEPLFETDRKNRLTALGTFVLEQAERELQQFDNTVRAIEGYARAAHGRVRIATVPSVASTIIPRVLSRHMPDFEQLDLEMRDMDSSSIRHELDRNRIDIGIGTIGEHVAGLDSTLLMRDAFGVICARAHPLAAERGPVTWEALEGHRLIANSLSANIAAEPARALHRGSLLTAQNVASILGMVQANIGLTILPEMTTWAAAQSGLVFRPLADKAARRELHLVKKHDATLSPAARLFETRILETVADWNRGDAVRP</sequence>
<evidence type="ECO:0000259" key="5">
    <source>
        <dbReference type="PROSITE" id="PS50931"/>
    </source>
</evidence>
<dbReference type="GO" id="GO:0003677">
    <property type="term" value="F:DNA binding"/>
    <property type="evidence" value="ECO:0007669"/>
    <property type="project" value="UniProtKB-KW"/>
</dbReference>
<dbReference type="EMBL" id="FMJB01000015">
    <property type="protein sequence ID" value="SCM66196.1"/>
    <property type="molecule type" value="Genomic_DNA"/>
</dbReference>
<evidence type="ECO:0000256" key="4">
    <source>
        <dbReference type="ARBA" id="ARBA00023163"/>
    </source>
</evidence>
<evidence type="ECO:0000313" key="6">
    <source>
        <dbReference type="EMBL" id="SCM66196.1"/>
    </source>
</evidence>
<keyword evidence="7" id="KW-1185">Reference proteome</keyword>
<keyword evidence="4" id="KW-0804">Transcription</keyword>
<accession>A0A1M4MZF7</accession>
<gene>
    <name evidence="6" type="ORF">KARMA_0369</name>
</gene>
<dbReference type="Proteomes" id="UP000184085">
    <property type="component" value="Unassembled WGS sequence"/>
</dbReference>
<evidence type="ECO:0000256" key="2">
    <source>
        <dbReference type="ARBA" id="ARBA00023015"/>
    </source>
</evidence>
<dbReference type="AlphaFoldDB" id="A0A1M4MZF7"/>
<dbReference type="Pfam" id="PF03466">
    <property type="entry name" value="LysR_substrate"/>
    <property type="match status" value="1"/>
</dbReference>
<dbReference type="PANTHER" id="PTHR30419">
    <property type="entry name" value="HTH-TYPE TRANSCRIPTIONAL REGULATOR YBHD"/>
    <property type="match status" value="1"/>
</dbReference>
<dbReference type="Gene3D" id="3.40.190.290">
    <property type="match status" value="1"/>
</dbReference>
<keyword evidence="2" id="KW-0805">Transcription regulation</keyword>
<proteinExistence type="inferred from homology"/>
<evidence type="ECO:0000256" key="3">
    <source>
        <dbReference type="ARBA" id="ARBA00023125"/>
    </source>
</evidence>
<dbReference type="Pfam" id="PF00126">
    <property type="entry name" value="HTH_1"/>
    <property type="match status" value="1"/>
</dbReference>
<dbReference type="InterPro" id="IPR005119">
    <property type="entry name" value="LysR_subst-bd"/>
</dbReference>
<dbReference type="PANTHER" id="PTHR30419:SF8">
    <property type="entry name" value="NITROGEN ASSIMILATION TRANSCRIPTIONAL ACTIVATOR-RELATED"/>
    <property type="match status" value="1"/>
</dbReference>
<dbReference type="InterPro" id="IPR036388">
    <property type="entry name" value="WH-like_DNA-bd_sf"/>
</dbReference>
<organism evidence="6 7">
    <name type="scientific">Donghicola eburneus</name>
    <dbReference type="NCBI Taxonomy" id="393278"/>
    <lineage>
        <taxon>Bacteria</taxon>
        <taxon>Pseudomonadati</taxon>
        <taxon>Pseudomonadota</taxon>
        <taxon>Alphaproteobacteria</taxon>
        <taxon>Rhodobacterales</taxon>
        <taxon>Roseobacteraceae</taxon>
        <taxon>Donghicola</taxon>
    </lineage>
</organism>
<dbReference type="InterPro" id="IPR050950">
    <property type="entry name" value="HTH-type_LysR_regulators"/>
</dbReference>
<dbReference type="PROSITE" id="PS50931">
    <property type="entry name" value="HTH_LYSR"/>
    <property type="match status" value="1"/>
</dbReference>
<keyword evidence="3" id="KW-0238">DNA-binding</keyword>